<dbReference type="PROSITE" id="PS51257">
    <property type="entry name" value="PROKAR_LIPOPROTEIN"/>
    <property type="match status" value="1"/>
</dbReference>
<protein>
    <recommendedName>
        <fullName evidence="4">Peptidase MA-like domain-containing protein</fullName>
    </recommendedName>
</protein>
<sequence>MRLIYRFFLFFIILFATACSNEKPTITKPLDKRNHENTIITREFYTNDGKTKFIIDNKAQLNDHRLDQIDHEIQTFYYEITHHYKNPHYDWEKTIKIVLRSENDISFAKKNEMVLYNTLGDHYLLPHELTHTLLGFGDFKQNEFNAQYGYLTQEGLAVYLQEKFSPEKIVFPTNGLEIHSIMKYIIAEKQNIPLKELASNSTCYKYFNSPNQGNADQLLWKSYIHSGSFVKYLIERYGKNKFLQVYNTPDFISKVNQIYNKSLEELEKEWISYIRQNVKDLDIQQRGKLLFP</sequence>
<evidence type="ECO:0000313" key="2">
    <source>
        <dbReference type="EMBL" id="MDE8563538.1"/>
    </source>
</evidence>
<keyword evidence="3" id="KW-1185">Reference proteome</keyword>
<gene>
    <name evidence="2" type="ORF">PNH38_06495</name>
</gene>
<dbReference type="EMBL" id="JAQOTG010000004">
    <property type="protein sequence ID" value="MDE8563538.1"/>
    <property type="molecule type" value="Genomic_DNA"/>
</dbReference>
<evidence type="ECO:0000256" key="1">
    <source>
        <dbReference type="SAM" id="SignalP"/>
    </source>
</evidence>
<proteinExistence type="predicted"/>
<evidence type="ECO:0008006" key="4">
    <source>
        <dbReference type="Google" id="ProtNLM"/>
    </source>
</evidence>
<dbReference type="Proteomes" id="UP001213979">
    <property type="component" value="Unassembled WGS sequence"/>
</dbReference>
<comment type="caution">
    <text evidence="2">The sequence shown here is derived from an EMBL/GenBank/DDBJ whole genome shotgun (WGS) entry which is preliminary data.</text>
</comment>
<feature type="signal peptide" evidence="1">
    <location>
        <begin position="1"/>
        <end position="18"/>
    </location>
</feature>
<reference evidence="2 3" key="1">
    <citation type="submission" date="2023-01" db="EMBL/GenBank/DDBJ databases">
        <title>Genome-based reclassification of Anoxybacillus geothermalis as a later heterotypic synonym of Anoxybacillus rupiensis.</title>
        <authorList>
            <person name="Inan Bektas K."/>
            <person name="Canakci S."/>
            <person name="Belduz A.A."/>
            <person name="Guler H.H."/>
        </authorList>
    </citation>
    <scope>NUCLEOTIDE SEQUENCE [LARGE SCALE GENOMIC DNA]</scope>
    <source>
        <strain evidence="2 3">DSM 17127</strain>
    </source>
</reference>
<keyword evidence="1" id="KW-0732">Signal</keyword>
<name>A0ABT5W2I4_9BACL</name>
<organism evidence="2 3">
    <name type="scientific">Anoxybacteroides rupiense</name>
    <dbReference type="NCBI Taxonomy" id="311460"/>
    <lineage>
        <taxon>Bacteria</taxon>
        <taxon>Bacillati</taxon>
        <taxon>Bacillota</taxon>
        <taxon>Bacilli</taxon>
        <taxon>Bacillales</taxon>
        <taxon>Anoxybacillaceae</taxon>
        <taxon>Anoxybacteroides</taxon>
    </lineage>
</organism>
<evidence type="ECO:0000313" key="3">
    <source>
        <dbReference type="Proteomes" id="UP001213979"/>
    </source>
</evidence>
<dbReference type="RefSeq" id="WP_159719935.1">
    <property type="nucleotide sequence ID" value="NZ_JAHSSG010000010.1"/>
</dbReference>
<feature type="chain" id="PRO_5047531089" description="Peptidase MA-like domain-containing protein" evidence="1">
    <location>
        <begin position="19"/>
        <end position="292"/>
    </location>
</feature>
<accession>A0ABT5W2I4</accession>